<dbReference type="InterPro" id="IPR024445">
    <property type="entry name" value="Tnp_ISXO2-like"/>
</dbReference>
<sequence>MAGMGLEVLARIKTVSDMTTAFRSEERCRHLLEQMVWPRGRLCPVCGYRESTALRGRDCGGTRRPGLYQCANPECRHQFTVTTRTPLHATKLPLRIWLTAMWLILQSDKGISSIRLAEMLGVSQPTAWRIGHAIRLMLAREHQFGGIVETDEFYIGGALRKDRDSPKPGRGRKGQPRTTKRLALCVVERPHEMSPGAAAGSARARLIEDRSAKAIGGALAENLDLGSHLMSDEWGVFSAIGHNFAAHDAVGHDRQDFVRGMVHVNSAEGFSDRVRRTVVGVFHHISPAHADLYFNEIGFRWSQRTVAGQAIRQTRKGRTKVQTLWDRIPTALQLPAAFQSIVGRQLRRTRQGSIIIKCHVAAFGL</sequence>
<feature type="domain" description="ISXO2-like transposase" evidence="2">
    <location>
        <begin position="143"/>
        <end position="302"/>
    </location>
</feature>
<dbReference type="InterPro" id="IPR024442">
    <property type="entry name" value="Transposase_Zn_ribbon"/>
</dbReference>
<evidence type="ECO:0000313" key="4">
    <source>
        <dbReference type="Proteomes" id="UP000381693"/>
    </source>
</evidence>
<keyword evidence="4" id="KW-1185">Reference proteome</keyword>
<feature type="compositionally biased region" description="Basic residues" evidence="1">
    <location>
        <begin position="169"/>
        <end position="179"/>
    </location>
</feature>
<accession>A0A5E6MGQ2</accession>
<dbReference type="EMBL" id="CABFUZ020000241">
    <property type="protein sequence ID" value="VVM08291.1"/>
    <property type="molecule type" value="Genomic_DNA"/>
</dbReference>
<evidence type="ECO:0000313" key="3">
    <source>
        <dbReference type="EMBL" id="VVM08291.1"/>
    </source>
</evidence>
<comment type="caution">
    <text evidence="3">The sequence shown here is derived from an EMBL/GenBank/DDBJ whole genome shotgun (WGS) entry which is preliminary data.</text>
</comment>
<name>A0A5E6MGQ2_9BACT</name>
<proteinExistence type="predicted"/>
<evidence type="ECO:0000256" key="1">
    <source>
        <dbReference type="SAM" id="MobiDB-lite"/>
    </source>
</evidence>
<dbReference type="Pfam" id="PF12760">
    <property type="entry name" value="Zn_ribbon_IS1595"/>
    <property type="match status" value="1"/>
</dbReference>
<dbReference type="Proteomes" id="UP000381693">
    <property type="component" value="Unassembled WGS sequence"/>
</dbReference>
<dbReference type="SMART" id="SM01126">
    <property type="entry name" value="DDE_Tnp_IS1595"/>
    <property type="match status" value="1"/>
</dbReference>
<reference evidence="3" key="1">
    <citation type="submission" date="2019-09" db="EMBL/GenBank/DDBJ databases">
        <authorList>
            <person name="Cremers G."/>
        </authorList>
    </citation>
    <scope>NUCLEOTIDE SEQUENCE [LARGE SCALE GENOMIC DNA]</scope>
    <source>
        <strain evidence="3">3B</strain>
    </source>
</reference>
<dbReference type="RefSeq" id="WP_142525929.1">
    <property type="nucleotide sequence ID" value="NZ_CABFUZ020000241.1"/>
</dbReference>
<feature type="region of interest" description="Disordered" evidence="1">
    <location>
        <begin position="159"/>
        <end position="179"/>
    </location>
</feature>
<evidence type="ECO:0000259" key="2">
    <source>
        <dbReference type="SMART" id="SM01126"/>
    </source>
</evidence>
<dbReference type="OrthoDB" id="9769409at2"/>
<dbReference type="AlphaFoldDB" id="A0A5E6MGQ2"/>
<dbReference type="NCBIfam" id="NF033547">
    <property type="entry name" value="transpos_IS1595"/>
    <property type="match status" value="1"/>
</dbReference>
<protein>
    <recommendedName>
        <fullName evidence="2">ISXO2-like transposase domain-containing protein</fullName>
    </recommendedName>
</protein>
<gene>
    <name evidence="3" type="ORF">MAMC_02040</name>
</gene>
<dbReference type="Pfam" id="PF12762">
    <property type="entry name" value="DDE_Tnp_IS1595"/>
    <property type="match status" value="1"/>
</dbReference>
<organism evidence="3 4">
    <name type="scientific">Methylacidimicrobium cyclopophantes</name>
    <dbReference type="NCBI Taxonomy" id="1041766"/>
    <lineage>
        <taxon>Bacteria</taxon>
        <taxon>Pseudomonadati</taxon>
        <taxon>Verrucomicrobiota</taxon>
        <taxon>Methylacidimicrobium</taxon>
    </lineage>
</organism>